<keyword evidence="2" id="KW-1185">Reference proteome</keyword>
<evidence type="ECO:0000313" key="2">
    <source>
        <dbReference type="Proteomes" id="UP000224101"/>
    </source>
</evidence>
<name>A0A218M381_9CAUD</name>
<reference evidence="1 2" key="1">
    <citation type="submission" date="2017-08" db="EMBL/GenBank/DDBJ databases">
        <title>Characterization and complete genome sequence of novel bacteriophage infecting the causal agent of bacterial fruit blotch, Acidovorax citrulli.</title>
        <authorList>
            <person name="Midani A.R."/>
            <person name="Park S.-H."/>
            <person name="Choi T.-J."/>
        </authorList>
    </citation>
    <scope>NUCLEOTIDE SEQUENCE [LARGE SCALE GENOMIC DNA]</scope>
</reference>
<proteinExistence type="predicted"/>
<dbReference type="Proteomes" id="UP000224101">
    <property type="component" value="Segment"/>
</dbReference>
<sequence>MVPCTPGDPDQVTQAQKPVLVIYEFVPEEATLWSVPADFFTEAEWKVFAGTYQNTTTITDEEMALHDRFNVINEEGNVATKLEGSIFDASQFSKVVIAGFIL</sequence>
<dbReference type="EMBL" id="KY979132">
    <property type="protein sequence ID" value="ASD50503.1"/>
    <property type="molecule type" value="Genomic_DNA"/>
</dbReference>
<protein>
    <submittedName>
        <fullName evidence="1">Uncharacterized protein</fullName>
    </submittedName>
</protein>
<evidence type="ECO:0000313" key="1">
    <source>
        <dbReference type="EMBL" id="ASD50503.1"/>
    </source>
</evidence>
<organism evidence="1 2">
    <name type="scientific">Acidovorax phage ACP17</name>
    <dbReference type="NCBI Taxonomy" id="2010329"/>
    <lineage>
        <taxon>Viruses</taxon>
        <taxon>Duplodnaviria</taxon>
        <taxon>Heunggongvirae</taxon>
        <taxon>Uroviricota</taxon>
        <taxon>Caudoviricetes</taxon>
        <taxon>Busanvirus</taxon>
        <taxon>Busanvirus ACP17</taxon>
    </lineage>
</organism>
<dbReference type="GeneID" id="40085907"/>
<dbReference type="KEGG" id="vg:40085907"/>
<dbReference type="RefSeq" id="YP_009609822.1">
    <property type="nucleotide sequence ID" value="NC_041997.1"/>
</dbReference>
<accession>A0A218M381</accession>